<evidence type="ECO:0000256" key="1">
    <source>
        <dbReference type="SAM" id="MobiDB-lite"/>
    </source>
</evidence>
<protein>
    <submittedName>
        <fullName evidence="2">Uncharacterized protein</fullName>
    </submittedName>
</protein>
<dbReference type="EMBL" id="HBGF01000938">
    <property type="protein sequence ID" value="CAD9088857.1"/>
    <property type="molecule type" value="Transcribed_RNA"/>
</dbReference>
<feature type="compositionally biased region" description="Basic and acidic residues" evidence="1">
    <location>
        <begin position="30"/>
        <end position="46"/>
    </location>
</feature>
<proteinExistence type="predicted"/>
<organism evidence="2">
    <name type="scientific">Neobodo designis</name>
    <name type="common">Flagellated protozoan</name>
    <name type="synonym">Bodo designis</name>
    <dbReference type="NCBI Taxonomy" id="312471"/>
    <lineage>
        <taxon>Eukaryota</taxon>
        <taxon>Discoba</taxon>
        <taxon>Euglenozoa</taxon>
        <taxon>Kinetoplastea</taxon>
        <taxon>Metakinetoplastina</taxon>
        <taxon>Neobodonida</taxon>
        <taxon>Neobodo</taxon>
    </lineage>
</organism>
<feature type="compositionally biased region" description="Polar residues" evidence="1">
    <location>
        <begin position="94"/>
        <end position="109"/>
    </location>
</feature>
<gene>
    <name evidence="2" type="ORF">NDES1114_LOCUS667</name>
</gene>
<feature type="region of interest" description="Disordered" evidence="1">
    <location>
        <begin position="165"/>
        <end position="188"/>
    </location>
</feature>
<feature type="region of interest" description="Disordered" evidence="1">
    <location>
        <begin position="60"/>
        <end position="109"/>
    </location>
</feature>
<name>A0A7S1KY82_NEODS</name>
<feature type="region of interest" description="Disordered" evidence="1">
    <location>
        <begin position="1"/>
        <end position="46"/>
    </location>
</feature>
<sequence length="188" mass="19944">MGCTQSSEYTTDTPPGPGRRRAPTAALQSRLERVSSERVAAARREREHVKRNAVAALLDRRARAAGTTTAPCPSVDREQGGSGSATHMLPPAWNPQSANTRPQQGGTDCTSAWNQRIDTVARADSVIIPVEQPSSQGPSATSVVLDVWRGSHSFNVVHARGSRTHNCPTSQGLNPLYSPGARAATDAP</sequence>
<dbReference type="AlphaFoldDB" id="A0A7S1KY82"/>
<reference evidence="2" key="1">
    <citation type="submission" date="2021-01" db="EMBL/GenBank/DDBJ databases">
        <authorList>
            <person name="Corre E."/>
            <person name="Pelletier E."/>
            <person name="Niang G."/>
            <person name="Scheremetjew M."/>
            <person name="Finn R."/>
            <person name="Kale V."/>
            <person name="Holt S."/>
            <person name="Cochrane G."/>
            <person name="Meng A."/>
            <person name="Brown T."/>
            <person name="Cohen L."/>
        </authorList>
    </citation>
    <scope>NUCLEOTIDE SEQUENCE</scope>
    <source>
        <strain evidence="2">CCAP 1951/1</strain>
    </source>
</reference>
<accession>A0A7S1KY82</accession>
<evidence type="ECO:0000313" key="2">
    <source>
        <dbReference type="EMBL" id="CAD9088857.1"/>
    </source>
</evidence>